<dbReference type="Gene3D" id="3.40.50.300">
    <property type="entry name" value="P-loop containing nucleotide triphosphate hydrolases"/>
    <property type="match status" value="2"/>
</dbReference>
<proteinExistence type="predicted"/>
<evidence type="ECO:0000313" key="3">
    <source>
        <dbReference type="Proteomes" id="UP000189670"/>
    </source>
</evidence>
<protein>
    <recommendedName>
        <fullName evidence="1">Helicase HerA central domain-containing protein</fullName>
    </recommendedName>
</protein>
<comment type="caution">
    <text evidence="2">The sequence shown here is derived from an EMBL/GenBank/DDBJ whole genome shotgun (WGS) entry which is preliminary data.</text>
</comment>
<dbReference type="SUPFAM" id="SSF52540">
    <property type="entry name" value="P-loop containing nucleoside triphosphate hydrolases"/>
    <property type="match status" value="1"/>
</dbReference>
<dbReference type="InterPro" id="IPR051162">
    <property type="entry name" value="T4SS_component"/>
</dbReference>
<organism evidence="2 3">
    <name type="scientific">Candidatus Magnetoglobus multicellularis str. Araruama</name>
    <dbReference type="NCBI Taxonomy" id="890399"/>
    <lineage>
        <taxon>Bacteria</taxon>
        <taxon>Pseudomonadati</taxon>
        <taxon>Thermodesulfobacteriota</taxon>
        <taxon>Desulfobacteria</taxon>
        <taxon>Desulfobacterales</taxon>
        <taxon>Desulfobacteraceae</taxon>
        <taxon>Candidatus Magnetoglobus</taxon>
    </lineage>
</organism>
<accession>A0A1V1P8X9</accession>
<dbReference type="AlphaFoldDB" id="A0A1V1P8X9"/>
<dbReference type="EMBL" id="ATBP01000303">
    <property type="protein sequence ID" value="ETR71216.1"/>
    <property type="molecule type" value="Genomic_DNA"/>
</dbReference>
<dbReference type="Proteomes" id="UP000189670">
    <property type="component" value="Unassembled WGS sequence"/>
</dbReference>
<dbReference type="InterPro" id="IPR002789">
    <property type="entry name" value="HerA_central"/>
</dbReference>
<sequence length="874" mass="98882">MLVFKLKTLPDPGMTKYASRYGGNVNEAILTSQTVFLKLLSQIGKEYPLTACLRYVFMPENKETEKIQAYLLLKLNHSNQQLSADLNRLLNKSSLAAFYTFEKINVSLQLTSFKFVVEAIKKEAKLPTKRKEYKEILSKFKQQEQIKIPSYYYLPFPFESDNNHDFIDTIRLIHTFTSPIILDLMIKPTQLMQKEQAKIEDIITRLREIGNINLREKDDIARQLGVSFDATSYSLKDGNAVYTSKIYEEYHKRYLTEDLFEFNIRVFSNQLFEARLALSSLLISSTQNARFHLISIPQQKDQALFLTAAQSSEHLKLTSDIYEPKFWDEKKKQSPHFRLHRLVDIEEIKSIFRLPIPSNEYIPGMLKESENTYPSQKEALIIGYEEKRHVNHVCFKPQDLCKHAFIAGVPGSGKTTAVFNILIQLWERFKIPFIVIEPSKTEYRSLAFIKKNNAYTGIAKDLRVFTLGNDLISPFRFNPFSVLPGCIINEHISNLETCFKAAMPLSGPLPALLSEGLERIYDEKGLAGEYILSSEKEYEFPTLDDLYTAMNEIMASKGYEGEVKGNIKTALEVRIASLMRRNTGAMLNTAQNVPDFYDLMKQPVILEMDALNKEQTGLMTMFILNCIRTYAKTSRVSGSSLAHVIAIEEAHNIIGHVPQRSNDEANPQAEAASYVSNMLAEMRALGEGIIIADQMPTAVADEVIKNTNIKITHRMVSEDDRQQMAMSMLLDGDDFVDMARLSPGQAFVFMEGWYGPTKVVERNIKSDYAIEAPPTNSELIGLLIFGDVLGNGLNLQVYSVYLPDNGLPSGNITEINKATLNLVIAVKNEEDPDVNGFVEAGRDIILQALAGWLHTAETKNATSGSDDSDDDSFF</sequence>
<dbReference type="PANTHER" id="PTHR30121">
    <property type="entry name" value="UNCHARACTERIZED PROTEIN YJGR-RELATED"/>
    <property type="match status" value="1"/>
</dbReference>
<dbReference type="InterPro" id="IPR027417">
    <property type="entry name" value="P-loop_NTPase"/>
</dbReference>
<name>A0A1V1P8X9_9BACT</name>
<evidence type="ECO:0000259" key="1">
    <source>
        <dbReference type="Pfam" id="PF01935"/>
    </source>
</evidence>
<feature type="domain" description="Helicase HerA central" evidence="1">
    <location>
        <begin position="393"/>
        <end position="625"/>
    </location>
</feature>
<gene>
    <name evidence="2" type="ORF">OMM_02656</name>
</gene>
<dbReference type="PANTHER" id="PTHR30121:SF11">
    <property type="entry name" value="AAA+ ATPASE DOMAIN-CONTAINING PROTEIN"/>
    <property type="match status" value="1"/>
</dbReference>
<evidence type="ECO:0000313" key="2">
    <source>
        <dbReference type="EMBL" id="ETR71216.1"/>
    </source>
</evidence>
<dbReference type="Pfam" id="PF01935">
    <property type="entry name" value="DUF87"/>
    <property type="match status" value="1"/>
</dbReference>
<reference evidence="3" key="1">
    <citation type="submission" date="2012-11" db="EMBL/GenBank/DDBJ databases">
        <authorList>
            <person name="Lucero-Rivera Y.E."/>
            <person name="Tovar-Ramirez D."/>
        </authorList>
    </citation>
    <scope>NUCLEOTIDE SEQUENCE [LARGE SCALE GENOMIC DNA]</scope>
    <source>
        <strain evidence="3">Araruama</strain>
    </source>
</reference>